<keyword evidence="2" id="KW-1133">Transmembrane helix</keyword>
<feature type="region of interest" description="Disordered" evidence="1">
    <location>
        <begin position="1150"/>
        <end position="1169"/>
    </location>
</feature>
<feature type="transmembrane region" description="Helical" evidence="2">
    <location>
        <begin position="411"/>
        <end position="427"/>
    </location>
</feature>
<evidence type="ECO:0000313" key="4">
    <source>
        <dbReference type="Proteomes" id="UP001605261"/>
    </source>
</evidence>
<dbReference type="EMBL" id="JBHGCJ010000025">
    <property type="protein sequence ID" value="MFG6111654.1"/>
    <property type="molecule type" value="Genomic_DNA"/>
</dbReference>
<reference evidence="3 4" key="1">
    <citation type="submission" date="2024-09" db="EMBL/GenBank/DDBJ databases">
        <authorList>
            <consortium name="All-Russian atlas of soil microorganisms"/>
            <consortium name="as a basis for the search for new antimicrobial producers and enzymes with unique properties"/>
            <person name="Sokolova E.A."/>
            <person name="Voronina E.N."/>
        </authorList>
    </citation>
    <scope>NUCLEOTIDE SEQUENCE [LARGE SCALE GENOMIC DNA]</scope>
    <source>
        <strain evidence="3 4">AF-22b-331.1</strain>
    </source>
</reference>
<keyword evidence="4" id="KW-1185">Reference proteome</keyword>
<dbReference type="InterPro" id="IPR001036">
    <property type="entry name" value="Acrflvin-R"/>
</dbReference>
<feature type="transmembrane region" description="Helical" evidence="2">
    <location>
        <begin position="34"/>
        <end position="54"/>
    </location>
</feature>
<dbReference type="InterPro" id="IPR027463">
    <property type="entry name" value="AcrB_DN_DC_subdom"/>
</dbReference>
<dbReference type="Gene3D" id="1.20.1640.10">
    <property type="entry name" value="Multidrug efflux transporter AcrB transmembrane domain"/>
    <property type="match status" value="3"/>
</dbReference>
<dbReference type="PANTHER" id="PTHR32063">
    <property type="match status" value="1"/>
</dbReference>
<proteinExistence type="predicted"/>
<dbReference type="PRINTS" id="PR00702">
    <property type="entry name" value="ACRIFLAVINRP"/>
</dbReference>
<protein>
    <submittedName>
        <fullName evidence="3">Efflux RND transporter permease subunit</fullName>
    </submittedName>
</protein>
<feature type="transmembrane region" description="Helical" evidence="2">
    <location>
        <begin position="1008"/>
        <end position="1028"/>
    </location>
</feature>
<feature type="transmembrane region" description="Helical" evidence="2">
    <location>
        <begin position="983"/>
        <end position="1002"/>
    </location>
</feature>
<feature type="transmembrane region" description="Helical" evidence="2">
    <location>
        <begin position="1083"/>
        <end position="1101"/>
    </location>
</feature>
<accession>A0ABW7D3X2</accession>
<evidence type="ECO:0000256" key="1">
    <source>
        <dbReference type="SAM" id="MobiDB-lite"/>
    </source>
</evidence>
<dbReference type="Pfam" id="PF00873">
    <property type="entry name" value="ACR_tran"/>
    <property type="match status" value="3"/>
</dbReference>
<dbReference type="Gene3D" id="3.30.70.1320">
    <property type="entry name" value="Multidrug efflux transporter AcrB pore domain like"/>
    <property type="match status" value="2"/>
</dbReference>
<dbReference type="Gene3D" id="3.30.70.1430">
    <property type="entry name" value="Multidrug efflux transporter AcrB pore domain"/>
    <property type="match status" value="2"/>
</dbReference>
<feature type="transmembrane region" description="Helical" evidence="2">
    <location>
        <begin position="433"/>
        <end position="450"/>
    </location>
</feature>
<keyword evidence="2" id="KW-0472">Membrane</keyword>
<dbReference type="PANTHER" id="PTHR32063:SF0">
    <property type="entry name" value="SWARMING MOTILITY PROTEIN SWRC"/>
    <property type="match status" value="1"/>
</dbReference>
<feature type="transmembrane region" description="Helical" evidence="2">
    <location>
        <begin position="537"/>
        <end position="558"/>
    </location>
</feature>
<dbReference type="SUPFAM" id="SSF82693">
    <property type="entry name" value="Multidrug efflux transporter AcrB pore domain, PN1, PN2, PC1 and PC2 subdomains"/>
    <property type="match status" value="2"/>
</dbReference>
<name>A0ABW7D3X2_9GAMM</name>
<dbReference type="Gene3D" id="3.30.2090.10">
    <property type="entry name" value="Multidrug efflux transporter AcrB TolC docking domain, DN and DC subdomains"/>
    <property type="match status" value="3"/>
</dbReference>
<feature type="transmembrane region" description="Helical" evidence="2">
    <location>
        <begin position="1113"/>
        <end position="1135"/>
    </location>
</feature>
<feature type="transmembrane region" description="Helical" evidence="2">
    <location>
        <begin position="504"/>
        <end position="525"/>
    </location>
</feature>
<feature type="compositionally biased region" description="Basic and acidic residues" evidence="1">
    <location>
        <begin position="8"/>
        <end position="19"/>
    </location>
</feature>
<dbReference type="Proteomes" id="UP001605261">
    <property type="component" value="Unassembled WGS sequence"/>
</dbReference>
<gene>
    <name evidence="3" type="ORF">ACEU0G_001996</name>
</gene>
<dbReference type="Gene3D" id="3.30.70.1440">
    <property type="entry name" value="Multidrug efflux transporter AcrB pore domain"/>
    <property type="match status" value="1"/>
</dbReference>
<keyword evidence="2" id="KW-0812">Transmembrane</keyword>
<dbReference type="RefSeq" id="WP_394164844.1">
    <property type="nucleotide sequence ID" value="NZ_JBHGCJ010000025.1"/>
</dbReference>
<evidence type="ECO:0000256" key="2">
    <source>
        <dbReference type="SAM" id="Phobius"/>
    </source>
</evidence>
<feature type="region of interest" description="Disordered" evidence="1">
    <location>
        <begin position="1"/>
        <end position="24"/>
    </location>
</feature>
<feature type="transmembrane region" description="Helical" evidence="2">
    <location>
        <begin position="1035"/>
        <end position="1056"/>
    </location>
</feature>
<organism evidence="3 4">
    <name type="scientific">Stenotrophomonas nematodicola</name>
    <dbReference type="NCBI Taxonomy" id="2656746"/>
    <lineage>
        <taxon>Bacteria</taxon>
        <taxon>Pseudomonadati</taxon>
        <taxon>Pseudomonadota</taxon>
        <taxon>Gammaproteobacteria</taxon>
        <taxon>Lysobacterales</taxon>
        <taxon>Lysobacteraceae</taxon>
        <taxon>Stenotrophomonas</taxon>
    </lineage>
</organism>
<dbReference type="SUPFAM" id="SSF82866">
    <property type="entry name" value="Multidrug efflux transporter AcrB transmembrane domain"/>
    <property type="match status" value="2"/>
</dbReference>
<sequence length="1169" mass="124652">MTSAGNDHGNDPHHGERPGAHGGGLVEFATRRRVTIAMCTVTLMLFGFIALGNLKVNLLPDLSYPTLTVRTEYTGAAPTEIETLISEPVEEAVGVVKNLRKLKSVSRTGQSDVVLEFAWGTNMDQASLEVRDKMEALNLPLEAKAPVLLRFNPSTEPIMRLVISAKADAASATDAVRQLTELRRYADEDLKKKLEPVAGVAAVKVGGGLEDEIQVDIDQQKLAQLNLPIDNVIKRLKEENINISGGRLEEGSQRFLVRTVNQFADLEDIRNLLVTTQGSNGSAADAAMQQMFAIAASTGSDAAVAAASAAQSASSSSSSTIANGVPVRLKDVASVRQGYKEREAIIRLGGREAVELAIYKEGDANTVATAEALRARLEQIKGQIPGDAELTTIEDQSRFIEHAISDVKKDAVIGGLLAILIIFLFLRDGWSTFVISLSLPVSIITTFFFMGQMGLSLNVMSLGGLALATGLVVDDSIVVLESIAKARERGLGILQAAIVGTREVSMAVVASTLTTIAVFLPLVFVDGIAGQLFRDQALTVAIAIAISLLVSMTLIPMLSSLKGRPPLAFPEEPAQAAWQPQQRWLKPVAGGRRGIGALVRWSCFGLAWAVVRVWRGLAAVIGPVMRKASDIAMKPYAGAERGYLKLLPGALHHPGKVLGLAALAFAASLALVPMLGADLIPQLAQDRFEMTAKLPAGTPLKQTDALVRELQLAHAKDAQIASLYGVSGSGTRLDASPTESGENIGKLTVVMAGGGDARTEAAITERLRDSMQQHPGVQVDFARPALFSFSTPLEVELRGQDMATLERGGQALAAMLRNNPHYADVKSTVEEGFPEIQIRFDQERAGALGLTTRQIADVVVKKVRGDVATRYSFRDRKIDVLVRAQEGDRASVDSIRRLIVNPGSSRPVTLDAVAEVVATNGPSEIHRADQTRVAVVSANLRDIDLGGAVREVLEMVAKDPLGAGVAMHIGGQGEELAESARSLIFAFGLAIFLVYLVMASQFESLLHPFVILFTIPLALVGAILALMLTGKPISVVVFIGLILLVGLVTKNAIILIDKVNQLREAGVPKQQALVEGARSRLRPIIMTTLCTLFGFLPLAVAMGEGAEVRAPMAITVIGGLLVSTLLTLVVIPVVYDLLDRRGDAYYRERGRKHAGHAEPTAGGAAQEPA</sequence>
<evidence type="ECO:0000313" key="3">
    <source>
        <dbReference type="EMBL" id="MFG6111654.1"/>
    </source>
</evidence>
<dbReference type="SUPFAM" id="SSF82714">
    <property type="entry name" value="Multidrug efflux transporter AcrB TolC docking domain, DN and DC subdomains"/>
    <property type="match status" value="2"/>
</dbReference>
<comment type="caution">
    <text evidence="3">The sequence shown here is derived from an EMBL/GenBank/DDBJ whole genome shotgun (WGS) entry which is preliminary data.</text>
</comment>